<evidence type="ECO:0008006" key="3">
    <source>
        <dbReference type="Google" id="ProtNLM"/>
    </source>
</evidence>
<dbReference type="SUPFAM" id="SSF52540">
    <property type="entry name" value="P-loop containing nucleoside triphosphate hydrolases"/>
    <property type="match status" value="1"/>
</dbReference>
<evidence type="ECO:0000313" key="1">
    <source>
        <dbReference type="EMBL" id="SDY46518.1"/>
    </source>
</evidence>
<dbReference type="STRING" id="576131.SAMN05444486_102312"/>
<dbReference type="Gene3D" id="3.40.50.300">
    <property type="entry name" value="P-loop containing nucleotide triphosphate hydrolases"/>
    <property type="match status" value="1"/>
</dbReference>
<name>A0A1H3K4I9_9RHOB</name>
<dbReference type="PANTHER" id="PTHR30050:SF5">
    <property type="entry name" value="DNAA REGULATORY INACTIVATOR HDA"/>
    <property type="match status" value="1"/>
</dbReference>
<organism evidence="1 2">
    <name type="scientific">Lentibacter algarum</name>
    <dbReference type="NCBI Taxonomy" id="576131"/>
    <lineage>
        <taxon>Bacteria</taxon>
        <taxon>Pseudomonadati</taxon>
        <taxon>Pseudomonadota</taxon>
        <taxon>Alphaproteobacteria</taxon>
        <taxon>Rhodobacterales</taxon>
        <taxon>Roseobacteraceae</taxon>
        <taxon>Lentibacter</taxon>
    </lineage>
</organism>
<accession>A0A1H3K4I9</accession>
<dbReference type="Proteomes" id="UP000199026">
    <property type="component" value="Unassembled WGS sequence"/>
</dbReference>
<dbReference type="GeneID" id="78124384"/>
<dbReference type="PANTHER" id="PTHR30050">
    <property type="entry name" value="CHROMOSOMAL REPLICATION INITIATOR PROTEIN DNAA"/>
    <property type="match status" value="1"/>
</dbReference>
<dbReference type="InterPro" id="IPR027417">
    <property type="entry name" value="P-loop_NTPase"/>
</dbReference>
<reference evidence="1 2" key="1">
    <citation type="submission" date="2016-10" db="EMBL/GenBank/DDBJ databases">
        <authorList>
            <person name="de Groot N.N."/>
        </authorList>
    </citation>
    <scope>NUCLEOTIDE SEQUENCE [LARGE SCALE GENOMIC DNA]</scope>
    <source>
        <strain evidence="1 2">DSM 24677</strain>
    </source>
</reference>
<dbReference type="OrthoDB" id="7390113at2"/>
<protein>
    <recommendedName>
        <fullName evidence="3">DnaA protein</fullName>
    </recommendedName>
</protein>
<dbReference type="EMBL" id="FNPR01000002">
    <property type="protein sequence ID" value="SDY46518.1"/>
    <property type="molecule type" value="Genomic_DNA"/>
</dbReference>
<sequence length="226" mass="24210">MARQLTFDLPALQALGRDDFFVSPNNAGAVAMIESWQNWPSRKLLLIGPEGAGKTHLAHVWASLSGAAIVQASDLTEIDIPKLAQAPVAVENIPAIAGLTTAQDALFHLHNLALAEGQSLLFTGTGEAQTWGLTLPDLLSRMQGTPAVALGAPDDDLLAAVLMKLFADRQLNPRPDVLAYLTKHMERSFSAARAIVADLDTIALSEGREVSRKLASEVLERQADLF</sequence>
<proteinExistence type="predicted"/>
<dbReference type="RefSeq" id="WP_089889905.1">
    <property type="nucleotide sequence ID" value="NZ_CALJFH010000002.1"/>
</dbReference>
<gene>
    <name evidence="1" type="ORF">SAMN05444486_102312</name>
</gene>
<dbReference type="GO" id="GO:0003688">
    <property type="term" value="F:DNA replication origin binding"/>
    <property type="evidence" value="ECO:0007669"/>
    <property type="project" value="TreeGrafter"/>
</dbReference>
<evidence type="ECO:0000313" key="2">
    <source>
        <dbReference type="Proteomes" id="UP000199026"/>
    </source>
</evidence>
<dbReference type="GO" id="GO:0006270">
    <property type="term" value="P:DNA replication initiation"/>
    <property type="evidence" value="ECO:0007669"/>
    <property type="project" value="TreeGrafter"/>
</dbReference>
<dbReference type="Gene3D" id="1.10.8.60">
    <property type="match status" value="1"/>
</dbReference>
<keyword evidence="2" id="KW-1185">Reference proteome</keyword>
<dbReference type="GO" id="GO:0005886">
    <property type="term" value="C:plasma membrane"/>
    <property type="evidence" value="ECO:0007669"/>
    <property type="project" value="TreeGrafter"/>
</dbReference>
<dbReference type="AlphaFoldDB" id="A0A1H3K4I9"/>